<keyword evidence="1" id="KW-0472">Membrane</keyword>
<accession>A0AA41XHY1</accession>
<organism evidence="2 3">
    <name type="scientific">Herbiconiux oxytropis</name>
    <dbReference type="NCBI Taxonomy" id="2970915"/>
    <lineage>
        <taxon>Bacteria</taxon>
        <taxon>Bacillati</taxon>
        <taxon>Actinomycetota</taxon>
        <taxon>Actinomycetes</taxon>
        <taxon>Micrococcales</taxon>
        <taxon>Microbacteriaceae</taxon>
        <taxon>Herbiconiux</taxon>
    </lineage>
</organism>
<sequence>MHPSPRRKPLWRWEVFLFAVVLLLAIVSGFLVRADWGLGGAIAVVALLVVAVAAAGLLMVPLLRPNGRDSENTLRSVEGVELVPLDGDDSDPRSVRVLQSERRQTAIEAARAKSAGEPTGVLTPDASRWLGRRLQVAVDLVADDGAVYRAGFLPPEIDGRVDALVRPLAARGAAAVVPVRVVGAERPFRVEIDVPARAFLG</sequence>
<proteinExistence type="predicted"/>
<keyword evidence="1" id="KW-0812">Transmembrane</keyword>
<dbReference type="EMBL" id="JANLCK010000004">
    <property type="protein sequence ID" value="MCS5726123.1"/>
    <property type="molecule type" value="Genomic_DNA"/>
</dbReference>
<evidence type="ECO:0000313" key="2">
    <source>
        <dbReference type="EMBL" id="MCS5726123.1"/>
    </source>
</evidence>
<comment type="caution">
    <text evidence="2">The sequence shown here is derived from an EMBL/GenBank/DDBJ whole genome shotgun (WGS) entry which is preliminary data.</text>
</comment>
<evidence type="ECO:0000313" key="3">
    <source>
        <dbReference type="Proteomes" id="UP001165587"/>
    </source>
</evidence>
<keyword evidence="1" id="KW-1133">Transmembrane helix</keyword>
<dbReference type="RefSeq" id="WP_259527049.1">
    <property type="nucleotide sequence ID" value="NZ_JANLCK010000004.1"/>
</dbReference>
<reference evidence="2" key="1">
    <citation type="submission" date="2022-08" db="EMBL/GenBank/DDBJ databases">
        <authorList>
            <person name="Deng Y."/>
            <person name="Han X.-F."/>
            <person name="Zhang Y.-Q."/>
        </authorList>
    </citation>
    <scope>NUCLEOTIDE SEQUENCE</scope>
    <source>
        <strain evidence="2">CPCC 203407</strain>
    </source>
</reference>
<dbReference type="Proteomes" id="UP001165587">
    <property type="component" value="Unassembled WGS sequence"/>
</dbReference>
<evidence type="ECO:0000256" key="1">
    <source>
        <dbReference type="SAM" id="Phobius"/>
    </source>
</evidence>
<feature type="transmembrane region" description="Helical" evidence="1">
    <location>
        <begin position="12"/>
        <end position="32"/>
    </location>
</feature>
<gene>
    <name evidence="2" type="ORF">N1028_09485</name>
</gene>
<protein>
    <submittedName>
        <fullName evidence="2">Uncharacterized protein</fullName>
    </submittedName>
</protein>
<keyword evidence="3" id="KW-1185">Reference proteome</keyword>
<dbReference type="AlphaFoldDB" id="A0AA41XHY1"/>
<name>A0AA41XHY1_9MICO</name>
<feature type="transmembrane region" description="Helical" evidence="1">
    <location>
        <begin position="38"/>
        <end position="60"/>
    </location>
</feature>